<dbReference type="AlphaFoldDB" id="A0A8X6R1W7"/>
<dbReference type="EMBL" id="BMAU01021014">
    <property type="protein sequence ID" value="GFX86831.1"/>
    <property type="molecule type" value="Genomic_DNA"/>
</dbReference>
<gene>
    <name evidence="1" type="ORF">TNCV_3751041</name>
</gene>
<comment type="caution">
    <text evidence="1">The sequence shown here is derived from an EMBL/GenBank/DDBJ whole genome shotgun (WGS) entry which is preliminary data.</text>
</comment>
<reference evidence="1" key="1">
    <citation type="submission" date="2020-08" db="EMBL/GenBank/DDBJ databases">
        <title>Multicomponent nature underlies the extraordinary mechanical properties of spider dragline silk.</title>
        <authorList>
            <person name="Kono N."/>
            <person name="Nakamura H."/>
            <person name="Mori M."/>
            <person name="Yoshida Y."/>
            <person name="Ohtoshi R."/>
            <person name="Malay A.D."/>
            <person name="Moran D.A.P."/>
            <person name="Tomita M."/>
            <person name="Numata K."/>
            <person name="Arakawa K."/>
        </authorList>
    </citation>
    <scope>NUCLEOTIDE SEQUENCE</scope>
</reference>
<accession>A0A8X6R1W7</accession>
<organism evidence="1 2">
    <name type="scientific">Trichonephila clavipes</name>
    <name type="common">Golden silk orbweaver</name>
    <name type="synonym">Nephila clavipes</name>
    <dbReference type="NCBI Taxonomy" id="2585209"/>
    <lineage>
        <taxon>Eukaryota</taxon>
        <taxon>Metazoa</taxon>
        <taxon>Ecdysozoa</taxon>
        <taxon>Arthropoda</taxon>
        <taxon>Chelicerata</taxon>
        <taxon>Arachnida</taxon>
        <taxon>Araneae</taxon>
        <taxon>Araneomorphae</taxon>
        <taxon>Entelegynae</taxon>
        <taxon>Araneoidea</taxon>
        <taxon>Nephilidae</taxon>
        <taxon>Trichonephila</taxon>
    </lineage>
</organism>
<dbReference type="Proteomes" id="UP000887159">
    <property type="component" value="Unassembled WGS sequence"/>
</dbReference>
<evidence type="ECO:0000313" key="1">
    <source>
        <dbReference type="EMBL" id="GFX86831.1"/>
    </source>
</evidence>
<proteinExistence type="predicted"/>
<sequence length="74" mass="8316">MSSLRPNAINNHPNNLVERRSSVEQSLAVSDPGFSPVPVCILNWPKIMDIIGLDVISKLSWPGQRKQVCFQWIS</sequence>
<name>A0A8X6R1W7_TRICX</name>
<keyword evidence="2" id="KW-1185">Reference proteome</keyword>
<protein>
    <submittedName>
        <fullName evidence="1">Uncharacterized protein</fullName>
    </submittedName>
</protein>
<evidence type="ECO:0000313" key="2">
    <source>
        <dbReference type="Proteomes" id="UP000887159"/>
    </source>
</evidence>